<keyword evidence="2" id="KW-0677">Repeat</keyword>
<keyword evidence="5" id="KW-1185">Reference proteome</keyword>
<accession>A0A8S1RMV8</accession>
<evidence type="ECO:0000256" key="1">
    <source>
        <dbReference type="ARBA" id="ARBA00022729"/>
    </source>
</evidence>
<evidence type="ECO:0000313" key="4">
    <source>
        <dbReference type="EMBL" id="CAD8128747.1"/>
    </source>
</evidence>
<comment type="caution">
    <text evidence="4">The sequence shown here is derived from an EMBL/GenBank/DDBJ whole genome shotgun (WGS) entry which is preliminary data.</text>
</comment>
<proteinExistence type="predicted"/>
<sequence>MQFKRSTIEFLQISTQIIFRLISCQSGYYLNYNFSCISSCDNGILAHDEQCEINNQNCLSCIFDVPKLCKLYLEDHCYECENGYYINYYTNTCESKCGDGIIVHNEDCEDNNYIEFDGYYYCKYFCSQYCLYCINGVCQEWNQNYQLWDAFCYIKENQIDDFHECELRCLYF</sequence>
<reference evidence="4" key="1">
    <citation type="submission" date="2021-01" db="EMBL/GenBank/DDBJ databases">
        <authorList>
            <consortium name="Genoscope - CEA"/>
            <person name="William W."/>
        </authorList>
    </citation>
    <scope>NUCLEOTIDE SEQUENCE</scope>
</reference>
<gene>
    <name evidence="4" type="ORF">PSON_ATCC_30995.1.T1950020</name>
</gene>
<dbReference type="NCBIfam" id="TIGR02232">
    <property type="entry name" value="myxo_disulf_rpt"/>
    <property type="match status" value="1"/>
</dbReference>
<dbReference type="InterPro" id="IPR011936">
    <property type="entry name" value="Myxo_disulph_rpt"/>
</dbReference>
<dbReference type="Pfam" id="PF13948">
    <property type="entry name" value="DUF4215"/>
    <property type="match status" value="2"/>
</dbReference>
<name>A0A8S1RMV8_9CILI</name>
<evidence type="ECO:0000313" key="5">
    <source>
        <dbReference type="Proteomes" id="UP000692954"/>
    </source>
</evidence>
<organism evidence="4 5">
    <name type="scientific">Paramecium sonneborni</name>
    <dbReference type="NCBI Taxonomy" id="65129"/>
    <lineage>
        <taxon>Eukaryota</taxon>
        <taxon>Sar</taxon>
        <taxon>Alveolata</taxon>
        <taxon>Ciliophora</taxon>
        <taxon>Intramacronucleata</taxon>
        <taxon>Oligohymenophorea</taxon>
        <taxon>Peniculida</taxon>
        <taxon>Parameciidae</taxon>
        <taxon>Paramecium</taxon>
    </lineage>
</organism>
<keyword evidence="3" id="KW-1015">Disulfide bond</keyword>
<keyword evidence="1" id="KW-0732">Signal</keyword>
<dbReference type="Proteomes" id="UP000692954">
    <property type="component" value="Unassembled WGS sequence"/>
</dbReference>
<dbReference type="EMBL" id="CAJJDN010000195">
    <property type="protein sequence ID" value="CAD8128747.1"/>
    <property type="molecule type" value="Genomic_DNA"/>
</dbReference>
<protein>
    <submittedName>
        <fullName evidence="4">Uncharacterized protein</fullName>
    </submittedName>
</protein>
<dbReference type="OrthoDB" id="409374at2759"/>
<evidence type="ECO:0000256" key="2">
    <source>
        <dbReference type="ARBA" id="ARBA00022737"/>
    </source>
</evidence>
<dbReference type="AlphaFoldDB" id="A0A8S1RMV8"/>
<evidence type="ECO:0000256" key="3">
    <source>
        <dbReference type="ARBA" id="ARBA00023157"/>
    </source>
</evidence>